<comment type="caution">
    <text evidence="2">The sequence shown here is derived from an EMBL/GenBank/DDBJ whole genome shotgun (WGS) entry which is preliminary data.</text>
</comment>
<proteinExistence type="predicted"/>
<dbReference type="EMBL" id="LNIX01000004">
    <property type="protein sequence ID" value="OXA55552.1"/>
    <property type="molecule type" value="Genomic_DNA"/>
</dbReference>
<reference evidence="2 3" key="1">
    <citation type="submission" date="2015-12" db="EMBL/GenBank/DDBJ databases">
        <title>The genome of Folsomia candida.</title>
        <authorList>
            <person name="Faddeeva A."/>
            <person name="Derks M.F."/>
            <person name="Anvar Y."/>
            <person name="Smit S."/>
            <person name="Van Straalen N."/>
            <person name="Roelofs D."/>
        </authorList>
    </citation>
    <scope>NUCLEOTIDE SEQUENCE [LARGE SCALE GENOMIC DNA]</scope>
    <source>
        <strain evidence="2 3">VU population</strain>
        <tissue evidence="2">Whole body</tissue>
    </source>
</reference>
<evidence type="ECO:0000313" key="3">
    <source>
        <dbReference type="Proteomes" id="UP000198287"/>
    </source>
</evidence>
<sequence>MEFSTVLVAVLCVLVGANGAPQIKRQPRLEFPNVTFVSALDNKVIATTDYLEDPGPYNVYGSIAQNDEGLPQQRWEVTMYEDNSIYVSPYGPEYQNSFSTYKPCGTCFSAPENWVIVQLNSTPTKLSFPTPMANSTGLLSSTWTNNCLINPGNNYLTKGPCNASDVRQIWTIMWWE</sequence>
<name>A0A226EDG6_FOLCA</name>
<dbReference type="AlphaFoldDB" id="A0A226EDG6"/>
<dbReference type="Proteomes" id="UP000198287">
    <property type="component" value="Unassembled WGS sequence"/>
</dbReference>
<evidence type="ECO:0000313" key="2">
    <source>
        <dbReference type="EMBL" id="OXA55552.1"/>
    </source>
</evidence>
<gene>
    <name evidence="2" type="ORF">Fcan01_09981</name>
</gene>
<protein>
    <recommendedName>
        <fullName evidence="4">Ricin B lectin domain-containing protein</fullName>
    </recommendedName>
</protein>
<organism evidence="2 3">
    <name type="scientific">Folsomia candida</name>
    <name type="common">Springtail</name>
    <dbReference type="NCBI Taxonomy" id="158441"/>
    <lineage>
        <taxon>Eukaryota</taxon>
        <taxon>Metazoa</taxon>
        <taxon>Ecdysozoa</taxon>
        <taxon>Arthropoda</taxon>
        <taxon>Hexapoda</taxon>
        <taxon>Collembola</taxon>
        <taxon>Entomobryomorpha</taxon>
        <taxon>Isotomoidea</taxon>
        <taxon>Isotomidae</taxon>
        <taxon>Proisotominae</taxon>
        <taxon>Folsomia</taxon>
    </lineage>
</organism>
<feature type="signal peptide" evidence="1">
    <location>
        <begin position="1"/>
        <end position="19"/>
    </location>
</feature>
<evidence type="ECO:0008006" key="4">
    <source>
        <dbReference type="Google" id="ProtNLM"/>
    </source>
</evidence>
<accession>A0A226EDG6</accession>
<feature type="chain" id="PRO_5012691645" description="Ricin B lectin domain-containing protein" evidence="1">
    <location>
        <begin position="20"/>
        <end position="176"/>
    </location>
</feature>
<keyword evidence="1" id="KW-0732">Signal</keyword>
<keyword evidence="3" id="KW-1185">Reference proteome</keyword>
<evidence type="ECO:0000256" key="1">
    <source>
        <dbReference type="SAM" id="SignalP"/>
    </source>
</evidence>